<name>A0A7M2GIN4_SPHSA</name>
<organism evidence="1 2">
    <name type="scientific">Sphingobium fuliginis (strain ATCC 27551)</name>
    <dbReference type="NCBI Taxonomy" id="336203"/>
    <lineage>
        <taxon>Bacteria</taxon>
        <taxon>Pseudomonadati</taxon>
        <taxon>Pseudomonadota</taxon>
        <taxon>Alphaproteobacteria</taxon>
        <taxon>Sphingomonadales</taxon>
        <taxon>Sphingomonadaceae</taxon>
        <taxon>Sphingobium</taxon>
    </lineage>
</organism>
<dbReference type="EMBL" id="CP060035">
    <property type="protein sequence ID" value="QOT72275.1"/>
    <property type="molecule type" value="Genomic_DNA"/>
</dbReference>
<dbReference type="AlphaFoldDB" id="A0A7M2GIN4"/>
<evidence type="ECO:0000313" key="2">
    <source>
        <dbReference type="Proteomes" id="UP000593663"/>
    </source>
</evidence>
<sequence length="132" mass="14849">MSAVQLMERRRELCRQLIAERKLVGAQLGFDLCPAPTWDMLLDLYLAHHEGRKTYLWSLCMAAHVPTSSAHRKITELVKKGLLTRSADGDDGRRVSVGLTGQCLARLHELFDRISLQIESDDGSDQQCRKSG</sequence>
<dbReference type="SUPFAM" id="SSF46785">
    <property type="entry name" value="Winged helix' DNA-binding domain"/>
    <property type="match status" value="1"/>
</dbReference>
<protein>
    <submittedName>
        <fullName evidence="1">Winged helix DNA-binding protein</fullName>
    </submittedName>
</protein>
<dbReference type="Gene3D" id="1.10.10.10">
    <property type="entry name" value="Winged helix-like DNA-binding domain superfamily/Winged helix DNA-binding domain"/>
    <property type="match status" value="1"/>
</dbReference>
<accession>A0A7M2GIN4</accession>
<reference evidence="2" key="1">
    <citation type="submission" date="2020-08" db="EMBL/GenBank/DDBJ databases">
        <title>Complete genome sequence of Sphingobium barthaii strain KK22, a high-molecular-weight polycyclic aromatic hydrocarbon-degrading soil bacterium.</title>
        <authorList>
            <person name="Mori J.F."/>
            <person name="Kanaly R.A."/>
        </authorList>
    </citation>
    <scope>NUCLEOTIDE SEQUENCE [LARGE SCALE GENOMIC DNA]</scope>
    <source>
        <strain evidence="2">KK22</strain>
    </source>
</reference>
<dbReference type="GO" id="GO:0003677">
    <property type="term" value="F:DNA binding"/>
    <property type="evidence" value="ECO:0007669"/>
    <property type="project" value="UniProtKB-KW"/>
</dbReference>
<dbReference type="InterPro" id="IPR036388">
    <property type="entry name" value="WH-like_DNA-bd_sf"/>
</dbReference>
<dbReference type="RefSeq" id="WP_025550715.1">
    <property type="nucleotide sequence ID" value="NZ_BATN01000092.1"/>
</dbReference>
<evidence type="ECO:0000313" key="1">
    <source>
        <dbReference type="EMBL" id="QOT72275.1"/>
    </source>
</evidence>
<dbReference type="InterPro" id="IPR036390">
    <property type="entry name" value="WH_DNA-bd_sf"/>
</dbReference>
<dbReference type="Proteomes" id="UP000593663">
    <property type="component" value="Chromosome 1"/>
</dbReference>
<proteinExistence type="predicted"/>
<gene>
    <name evidence="1" type="ORF">H5V43_03765</name>
</gene>
<keyword evidence="1" id="KW-0238">DNA-binding</keyword>
<dbReference type="KEGG" id="sbar:H5V43_03765"/>